<dbReference type="Pfam" id="PF06674">
    <property type="entry name" value="DUF1176"/>
    <property type="match status" value="1"/>
</dbReference>
<gene>
    <name evidence="2" type="ORF">KZ820_10080</name>
</gene>
<dbReference type="InterPro" id="IPR038696">
    <property type="entry name" value="IalB_sf"/>
</dbReference>
<feature type="chain" id="PRO_5047448838" evidence="1">
    <location>
        <begin position="20"/>
        <end position="316"/>
    </location>
</feature>
<dbReference type="Proteomes" id="UP000759103">
    <property type="component" value="Unassembled WGS sequence"/>
</dbReference>
<sequence length="316" mass="32524">MASLLAALLLQAAAPAALATHGDWILGCDNQRACDALVRDSGGSEPRLRLALRRDGAATAQARLDVPLPLSVAAASRVTLAVDGRPLAQLIAPGGGGGLALPFEGKLAAALVRGRRLTLLASRRHVLAGASLLGLGAALRAIDAAQGRDGSAAALVPSERGAVPAPFAAVPPLPVIDQPEVTGEAPRRFSAKDARKLLGRAAADCAEARTWRLDAAHTLLALDPGCAATHGLAALYLLPPKGSAIAATTDRAPAASPPGWDPARRRLISAAGPLRQEYAWDGERFRLVLEQHDAALPDASGDEDVITTWRATVAVH</sequence>
<comment type="caution">
    <text evidence="2">The sequence shown here is derived from an EMBL/GenBank/DDBJ whole genome shotgun (WGS) entry which is preliminary data.</text>
</comment>
<feature type="signal peptide" evidence="1">
    <location>
        <begin position="1"/>
        <end position="19"/>
    </location>
</feature>
<dbReference type="Gene3D" id="2.60.40.1880">
    <property type="entry name" value="Invasion associated locus B (IalB) protein"/>
    <property type="match status" value="1"/>
</dbReference>
<keyword evidence="3" id="KW-1185">Reference proteome</keyword>
<organism evidence="2 3">
    <name type="scientific">Sphingomonas citri</name>
    <dbReference type="NCBI Taxonomy" id="2862499"/>
    <lineage>
        <taxon>Bacteria</taxon>
        <taxon>Pseudomonadati</taxon>
        <taxon>Pseudomonadota</taxon>
        <taxon>Alphaproteobacteria</taxon>
        <taxon>Sphingomonadales</taxon>
        <taxon>Sphingomonadaceae</taxon>
        <taxon>Sphingomonas</taxon>
    </lineage>
</organism>
<reference evidence="2 3" key="1">
    <citation type="submission" date="2021-07" db="EMBL/GenBank/DDBJ databases">
        <title>Sphingomonas sp.</title>
        <authorList>
            <person name="Feng G."/>
            <person name="Li J."/>
            <person name="Pan M."/>
        </authorList>
    </citation>
    <scope>NUCLEOTIDE SEQUENCE [LARGE SCALE GENOMIC DNA]</scope>
    <source>
        <strain evidence="2 3">RRHST34</strain>
    </source>
</reference>
<name>A0ABS7BNA2_9SPHN</name>
<protein>
    <submittedName>
        <fullName evidence="2">DUF1176 domain-containing protein</fullName>
    </submittedName>
</protein>
<proteinExistence type="predicted"/>
<evidence type="ECO:0000256" key="1">
    <source>
        <dbReference type="SAM" id="SignalP"/>
    </source>
</evidence>
<accession>A0ABS7BNA2</accession>
<evidence type="ECO:0000313" key="3">
    <source>
        <dbReference type="Proteomes" id="UP000759103"/>
    </source>
</evidence>
<keyword evidence="1" id="KW-0732">Signal</keyword>
<evidence type="ECO:0000313" key="2">
    <source>
        <dbReference type="EMBL" id="MBW6531082.1"/>
    </source>
</evidence>
<dbReference type="InterPro" id="IPR009560">
    <property type="entry name" value="DUF1176"/>
</dbReference>
<dbReference type="EMBL" id="JAHXZN010000002">
    <property type="protein sequence ID" value="MBW6531082.1"/>
    <property type="molecule type" value="Genomic_DNA"/>
</dbReference>
<dbReference type="RefSeq" id="WP_219748474.1">
    <property type="nucleotide sequence ID" value="NZ_JAHXZN010000002.1"/>
</dbReference>